<dbReference type="OrthoDB" id="3490397at2759"/>
<evidence type="ECO:0000313" key="3">
    <source>
        <dbReference type="Proteomes" id="UP000191285"/>
    </source>
</evidence>
<evidence type="ECO:0000256" key="1">
    <source>
        <dbReference type="SAM" id="SignalP"/>
    </source>
</evidence>
<evidence type="ECO:0000313" key="2">
    <source>
        <dbReference type="EMBL" id="OQE32085.1"/>
    </source>
</evidence>
<organism evidence="2 3">
    <name type="scientific">Penicillium steckii</name>
    <dbReference type="NCBI Taxonomy" id="303698"/>
    <lineage>
        <taxon>Eukaryota</taxon>
        <taxon>Fungi</taxon>
        <taxon>Dikarya</taxon>
        <taxon>Ascomycota</taxon>
        <taxon>Pezizomycotina</taxon>
        <taxon>Eurotiomycetes</taxon>
        <taxon>Eurotiomycetidae</taxon>
        <taxon>Eurotiales</taxon>
        <taxon>Aspergillaceae</taxon>
        <taxon>Penicillium</taxon>
    </lineage>
</organism>
<comment type="caution">
    <text evidence="2">The sequence shown here is derived from an EMBL/GenBank/DDBJ whole genome shotgun (WGS) entry which is preliminary data.</text>
</comment>
<feature type="signal peptide" evidence="1">
    <location>
        <begin position="1"/>
        <end position="19"/>
    </location>
</feature>
<sequence>MQLTSFIPVLLSTLSLTTAAPQGAPSVYKSNDLEIQGSPGGVAWRFDISAPSSENSPAFSTHCQGTSTNMTLCADKNITAQVRPLSDPHYNIWVQHHWAKWDGKYRQDFWQSGDVNVTKSTHHFQIKPNSFYGVA</sequence>
<reference evidence="3" key="1">
    <citation type="journal article" date="2017" name="Nat. Microbiol.">
        <title>Global analysis of biosynthetic gene clusters reveals vast potential of secondary metabolite production in Penicillium species.</title>
        <authorList>
            <person name="Nielsen J.C."/>
            <person name="Grijseels S."/>
            <person name="Prigent S."/>
            <person name="Ji B."/>
            <person name="Dainat J."/>
            <person name="Nielsen K.F."/>
            <person name="Frisvad J.C."/>
            <person name="Workman M."/>
            <person name="Nielsen J."/>
        </authorList>
    </citation>
    <scope>NUCLEOTIDE SEQUENCE [LARGE SCALE GENOMIC DNA]</scope>
    <source>
        <strain evidence="3">IBT 24891</strain>
    </source>
</reference>
<dbReference type="AlphaFoldDB" id="A0A1V6U0H3"/>
<feature type="chain" id="PRO_5012890092" description="AA1-like domain-containing protein" evidence="1">
    <location>
        <begin position="20"/>
        <end position="135"/>
    </location>
</feature>
<proteinExistence type="predicted"/>
<gene>
    <name evidence="2" type="ORF">PENSTE_c001G03618</name>
</gene>
<name>A0A1V6U0H3_9EURO</name>
<dbReference type="EMBL" id="MLKD01000001">
    <property type="protein sequence ID" value="OQE32085.1"/>
    <property type="molecule type" value="Genomic_DNA"/>
</dbReference>
<evidence type="ECO:0008006" key="4">
    <source>
        <dbReference type="Google" id="ProtNLM"/>
    </source>
</evidence>
<protein>
    <recommendedName>
        <fullName evidence="4">AA1-like domain-containing protein</fullName>
    </recommendedName>
</protein>
<keyword evidence="3" id="KW-1185">Reference proteome</keyword>
<dbReference type="Proteomes" id="UP000191285">
    <property type="component" value="Unassembled WGS sequence"/>
</dbReference>
<keyword evidence="1" id="KW-0732">Signal</keyword>
<accession>A0A1V6U0H3</accession>